<dbReference type="PANTHER" id="PTHR37326:SF1">
    <property type="entry name" value="BLL3975 PROTEIN"/>
    <property type="match status" value="1"/>
</dbReference>
<dbReference type="GO" id="GO:0016811">
    <property type="term" value="F:hydrolase activity, acting on carbon-nitrogen (but not peptide) bonds, in linear amides"/>
    <property type="evidence" value="ECO:0007669"/>
    <property type="project" value="InterPro"/>
</dbReference>
<evidence type="ECO:0000256" key="4">
    <source>
        <dbReference type="ARBA" id="ARBA00022833"/>
    </source>
</evidence>
<dbReference type="InterPro" id="IPR043795">
    <property type="entry name" value="N-alpha-Ac-DABA-like"/>
</dbReference>
<keyword evidence="4" id="KW-0862">Zinc</keyword>
<evidence type="ECO:0000259" key="5">
    <source>
        <dbReference type="Pfam" id="PF24827"/>
    </source>
</evidence>
<keyword evidence="3" id="KW-0378">Hydrolase</keyword>
<proteinExistence type="predicted"/>
<dbReference type="AlphaFoldDB" id="A0A916ZJ91"/>
<dbReference type="Gene3D" id="3.40.630.10">
    <property type="entry name" value="Zn peptidases"/>
    <property type="match status" value="1"/>
</dbReference>
<dbReference type="Pfam" id="PF24827">
    <property type="entry name" value="AstE_AspA_cat"/>
    <property type="match status" value="1"/>
</dbReference>
<name>A0A916ZJ91_9BACL</name>
<comment type="cofactor">
    <cofactor evidence="1">
        <name>Zn(2+)</name>
        <dbReference type="ChEBI" id="CHEBI:29105"/>
    </cofactor>
</comment>
<protein>
    <submittedName>
        <fullName evidence="6">Succinylglutamate desuccinylase</fullName>
    </submittedName>
</protein>
<gene>
    <name evidence="6" type="ORF">GCM10010911_67630</name>
</gene>
<dbReference type="InterPro" id="IPR055438">
    <property type="entry name" value="AstE_AspA_cat"/>
</dbReference>
<dbReference type="SUPFAM" id="SSF53187">
    <property type="entry name" value="Zn-dependent exopeptidases"/>
    <property type="match status" value="1"/>
</dbReference>
<comment type="caution">
    <text evidence="6">The sequence shown here is derived from an EMBL/GenBank/DDBJ whole genome shotgun (WGS) entry which is preliminary data.</text>
</comment>
<evidence type="ECO:0000313" key="7">
    <source>
        <dbReference type="Proteomes" id="UP000612456"/>
    </source>
</evidence>
<evidence type="ECO:0000256" key="3">
    <source>
        <dbReference type="ARBA" id="ARBA00022801"/>
    </source>
</evidence>
<dbReference type="PANTHER" id="PTHR37326">
    <property type="entry name" value="BLL3975 PROTEIN"/>
    <property type="match status" value="1"/>
</dbReference>
<organism evidence="6 7">
    <name type="scientific">Paenibacillus nasutitermitis</name>
    <dbReference type="NCBI Taxonomy" id="1652958"/>
    <lineage>
        <taxon>Bacteria</taxon>
        <taxon>Bacillati</taxon>
        <taxon>Bacillota</taxon>
        <taxon>Bacilli</taxon>
        <taxon>Bacillales</taxon>
        <taxon>Paenibacillaceae</taxon>
        <taxon>Paenibacillus</taxon>
    </lineage>
</organism>
<dbReference type="EMBL" id="BMHP01000011">
    <property type="protein sequence ID" value="GGD99205.1"/>
    <property type="molecule type" value="Genomic_DNA"/>
</dbReference>
<reference evidence="6" key="2">
    <citation type="submission" date="2020-09" db="EMBL/GenBank/DDBJ databases">
        <authorList>
            <person name="Sun Q."/>
            <person name="Zhou Y."/>
        </authorList>
    </citation>
    <scope>NUCLEOTIDE SEQUENCE</scope>
    <source>
        <strain evidence="6">CGMCC 1.15178</strain>
    </source>
</reference>
<dbReference type="InterPro" id="IPR053138">
    <property type="entry name" value="N-alpha-Ac-DABA_deacetylase"/>
</dbReference>
<sequence>MNNEHIEVIQMDMEDFDHETLPLGSKAYYQLNYDSGMAEQGILPVCVIRGYSKGPRLLVMAAVHGDEYEGILALTELIPLMGPADVQGDLVVIPVVNVSAYYGGTRCSQADGKNLARSFPGDAEGLYTDRLAWHIRNTFIAKADFMLDLHSGGTHYAMPLMVGYDSSRNSRASILSQAAAESIGVEVIWGHESIPPGRTVSAASELSVPWLYMEAYGGQRIRQNELEAFRNAVLHLMNHMHMLSEPIRWVKESATSVSLRLTGDGNLDRSDEANCEGLFVPAVRLLDEVRKGTLIGVIYDWFGCPLQEIIAPSEGIVMMLREVPYTKPGDGLFTLALREKD</sequence>
<dbReference type="Proteomes" id="UP000612456">
    <property type="component" value="Unassembled WGS sequence"/>
</dbReference>
<dbReference type="GO" id="GO:0016788">
    <property type="term" value="F:hydrolase activity, acting on ester bonds"/>
    <property type="evidence" value="ECO:0007669"/>
    <property type="project" value="InterPro"/>
</dbReference>
<accession>A0A916ZJ91</accession>
<evidence type="ECO:0000256" key="1">
    <source>
        <dbReference type="ARBA" id="ARBA00001947"/>
    </source>
</evidence>
<reference evidence="6" key="1">
    <citation type="journal article" date="2014" name="Int. J. Syst. Evol. Microbiol.">
        <title>Complete genome sequence of Corynebacterium casei LMG S-19264T (=DSM 44701T), isolated from a smear-ripened cheese.</title>
        <authorList>
            <consortium name="US DOE Joint Genome Institute (JGI-PGF)"/>
            <person name="Walter F."/>
            <person name="Albersmeier A."/>
            <person name="Kalinowski J."/>
            <person name="Ruckert C."/>
        </authorList>
    </citation>
    <scope>NUCLEOTIDE SEQUENCE</scope>
    <source>
        <strain evidence="6">CGMCC 1.15178</strain>
    </source>
</reference>
<keyword evidence="2" id="KW-0479">Metal-binding</keyword>
<dbReference type="GO" id="GO:0046872">
    <property type="term" value="F:metal ion binding"/>
    <property type="evidence" value="ECO:0007669"/>
    <property type="project" value="UniProtKB-KW"/>
</dbReference>
<feature type="domain" description="Succinylglutamate desuccinylase/Aspartoacylase catalytic" evidence="5">
    <location>
        <begin position="53"/>
        <end position="239"/>
    </location>
</feature>
<keyword evidence="7" id="KW-1185">Reference proteome</keyword>
<dbReference type="PIRSF" id="PIRSF039012">
    <property type="entry name" value="ASP"/>
    <property type="match status" value="1"/>
</dbReference>
<dbReference type="RefSeq" id="WP_188999893.1">
    <property type="nucleotide sequence ID" value="NZ_BMHP01000011.1"/>
</dbReference>
<evidence type="ECO:0000313" key="6">
    <source>
        <dbReference type="EMBL" id="GGD99205.1"/>
    </source>
</evidence>
<evidence type="ECO:0000256" key="2">
    <source>
        <dbReference type="ARBA" id="ARBA00022723"/>
    </source>
</evidence>